<evidence type="ECO:0000313" key="3">
    <source>
        <dbReference type="Proteomes" id="UP000053259"/>
    </source>
</evidence>
<sequence>MGGRPTKRRRVANPSEKPEAESSLLFKLPLELRLHIYNYALNDVTITVADQGQHIHNPANDLCCKIEGLPLRYVPLVTNTYSPDNMMIGPPKALSNEHMRRSLDMLGMNNSGDNSITQMSMDSGYSSATNSIYSNLQAATINPSFSNFEGKLDNVQSVTNISLLRINSQIRNEMLTHLQSRMCTRTTLYVTYPYGLLVLRHHYPALLRYAKSVVITGTYECTESAPPSLSPPPDLTQATATKTLRQLANALFSSYRKVTPATFYDTMPTLNLRIFFPDERRYSSVWGETGNPIVAAMQLVPAGYIETKTWRARLGNGVTLKAGPPKTEGETKWTRSVSSAFRRLKAPRPLCSRYRRNKKSSEDFWMRSFGDEEMFERDVPEERCWNRA</sequence>
<feature type="region of interest" description="Disordered" evidence="1">
    <location>
        <begin position="1"/>
        <end position="22"/>
    </location>
</feature>
<dbReference type="Proteomes" id="UP000053259">
    <property type="component" value="Unassembled WGS sequence"/>
</dbReference>
<dbReference type="GeneID" id="27317130"/>
<dbReference type="AlphaFoldDB" id="A0A0D1ZXE7"/>
<evidence type="ECO:0000256" key="1">
    <source>
        <dbReference type="SAM" id="MobiDB-lite"/>
    </source>
</evidence>
<gene>
    <name evidence="2" type="ORF">PV09_09157</name>
</gene>
<dbReference type="VEuPathDB" id="FungiDB:PV09_09157"/>
<dbReference type="RefSeq" id="XP_016208992.1">
    <property type="nucleotide sequence ID" value="XM_016363156.1"/>
</dbReference>
<reference evidence="2 3" key="1">
    <citation type="submission" date="2015-01" db="EMBL/GenBank/DDBJ databases">
        <title>The Genome Sequence of Ochroconis gallopava CBS43764.</title>
        <authorList>
            <consortium name="The Broad Institute Genomics Platform"/>
            <person name="Cuomo C."/>
            <person name="de Hoog S."/>
            <person name="Gorbushina A."/>
            <person name="Stielow B."/>
            <person name="Teixiera M."/>
            <person name="Abouelleil A."/>
            <person name="Chapman S.B."/>
            <person name="Priest M."/>
            <person name="Young S.K."/>
            <person name="Wortman J."/>
            <person name="Nusbaum C."/>
            <person name="Birren B."/>
        </authorList>
    </citation>
    <scope>NUCLEOTIDE SEQUENCE [LARGE SCALE GENOMIC DNA]</scope>
    <source>
        <strain evidence="2 3">CBS 43764</strain>
    </source>
</reference>
<accession>A0A0D1ZXE7</accession>
<keyword evidence="3" id="KW-1185">Reference proteome</keyword>
<name>A0A0D1ZXE7_9PEZI</name>
<evidence type="ECO:0000313" key="2">
    <source>
        <dbReference type="EMBL" id="KIV99122.1"/>
    </source>
</evidence>
<dbReference type="InParanoid" id="A0A0D1ZXE7"/>
<dbReference type="EMBL" id="KN847584">
    <property type="protein sequence ID" value="KIV99122.1"/>
    <property type="molecule type" value="Genomic_DNA"/>
</dbReference>
<feature type="compositionally biased region" description="Basic residues" evidence="1">
    <location>
        <begin position="1"/>
        <end position="11"/>
    </location>
</feature>
<organism evidence="2 3">
    <name type="scientific">Verruconis gallopava</name>
    <dbReference type="NCBI Taxonomy" id="253628"/>
    <lineage>
        <taxon>Eukaryota</taxon>
        <taxon>Fungi</taxon>
        <taxon>Dikarya</taxon>
        <taxon>Ascomycota</taxon>
        <taxon>Pezizomycotina</taxon>
        <taxon>Dothideomycetes</taxon>
        <taxon>Pleosporomycetidae</taxon>
        <taxon>Venturiales</taxon>
        <taxon>Sympoventuriaceae</taxon>
        <taxon>Verruconis</taxon>
    </lineage>
</organism>
<dbReference type="OrthoDB" id="3899662at2759"/>
<proteinExistence type="predicted"/>
<protein>
    <submittedName>
        <fullName evidence="2">Uncharacterized protein</fullName>
    </submittedName>
</protein>